<evidence type="ECO:0000313" key="3">
    <source>
        <dbReference type="Proteomes" id="UP000631114"/>
    </source>
</evidence>
<keyword evidence="3" id="KW-1185">Reference proteome</keyword>
<dbReference type="PANTHER" id="PTHR33018">
    <property type="entry name" value="OS10G0338966 PROTEIN-RELATED"/>
    <property type="match status" value="1"/>
</dbReference>
<dbReference type="Proteomes" id="UP000631114">
    <property type="component" value="Unassembled WGS sequence"/>
</dbReference>
<name>A0A835I5E7_9MAGN</name>
<dbReference type="EMBL" id="JADFTS010000004">
    <property type="protein sequence ID" value="KAF9609987.1"/>
    <property type="molecule type" value="Genomic_DNA"/>
</dbReference>
<sequence>YPVVDIVEDENIEDRGLGLENLVDACYGVHEGVRGDVYGGATDQISDFEQPFVPEPDLGKKYAEYKSKAEEKLYPSCEGPVTTLSAVVELHDLKKHRLLPGSQHRIMPRSSPFSSHQPNVSQPSESAGDNTLRSSNGKLPIIAHADGRITGVYSAKWSSRVGLWIRAIVPISYASWDKVDGSFKDEVWLKLMEEFQLNVNPTMGARKNIEKWFAPKFRYWKYALRGKILKNCESEQEAISSCPTGFDPIHWEAFAIHENRQEVRDMCAKNAENRSMNLIGHTCGRKPYGRILEELDEANPEKKHRRTDSWKYGHKHRDGTVLERAQEYYDRVTSVEEQMAEEASEHGGEVVYDITCDPLAQVFGKDKGSRTRGLSSCMSNKQLQSVCYRRGAS</sequence>
<evidence type="ECO:0008006" key="4">
    <source>
        <dbReference type="Google" id="ProtNLM"/>
    </source>
</evidence>
<dbReference type="InterPro" id="IPR004252">
    <property type="entry name" value="Probable_transposase_24"/>
</dbReference>
<dbReference type="OrthoDB" id="1998996at2759"/>
<accession>A0A835I5E7</accession>
<comment type="caution">
    <text evidence="2">The sequence shown here is derived from an EMBL/GenBank/DDBJ whole genome shotgun (WGS) entry which is preliminary data.</text>
</comment>
<reference evidence="2 3" key="1">
    <citation type="submission" date="2020-10" db="EMBL/GenBank/DDBJ databases">
        <title>The Coptis chinensis genome and diversification of protoberbering-type alkaloids.</title>
        <authorList>
            <person name="Wang B."/>
            <person name="Shu S."/>
            <person name="Song C."/>
            <person name="Liu Y."/>
        </authorList>
    </citation>
    <scope>NUCLEOTIDE SEQUENCE [LARGE SCALE GENOMIC DNA]</scope>
    <source>
        <strain evidence="2">HL-2020</strain>
        <tissue evidence="2">Leaf</tissue>
    </source>
</reference>
<gene>
    <name evidence="2" type="ORF">IFM89_019551</name>
</gene>
<feature type="compositionally biased region" description="Polar residues" evidence="1">
    <location>
        <begin position="111"/>
        <end position="133"/>
    </location>
</feature>
<feature type="region of interest" description="Disordered" evidence="1">
    <location>
        <begin position="103"/>
        <end position="133"/>
    </location>
</feature>
<feature type="non-terminal residue" evidence="2">
    <location>
        <position position="393"/>
    </location>
</feature>
<proteinExistence type="predicted"/>
<dbReference type="Pfam" id="PF03004">
    <property type="entry name" value="Transposase_24"/>
    <property type="match status" value="1"/>
</dbReference>
<evidence type="ECO:0000256" key="1">
    <source>
        <dbReference type="SAM" id="MobiDB-lite"/>
    </source>
</evidence>
<evidence type="ECO:0000313" key="2">
    <source>
        <dbReference type="EMBL" id="KAF9609987.1"/>
    </source>
</evidence>
<dbReference type="AlphaFoldDB" id="A0A835I5E7"/>
<protein>
    <recommendedName>
        <fullName evidence="4">Transposase</fullName>
    </recommendedName>
</protein>
<organism evidence="2 3">
    <name type="scientific">Coptis chinensis</name>
    <dbReference type="NCBI Taxonomy" id="261450"/>
    <lineage>
        <taxon>Eukaryota</taxon>
        <taxon>Viridiplantae</taxon>
        <taxon>Streptophyta</taxon>
        <taxon>Embryophyta</taxon>
        <taxon>Tracheophyta</taxon>
        <taxon>Spermatophyta</taxon>
        <taxon>Magnoliopsida</taxon>
        <taxon>Ranunculales</taxon>
        <taxon>Ranunculaceae</taxon>
        <taxon>Coptidoideae</taxon>
        <taxon>Coptis</taxon>
    </lineage>
</organism>
<dbReference type="PANTHER" id="PTHR33018:SF37">
    <property type="entry name" value="TRANSPOSASE TNP1_EN_SPM-LIKE DOMAIN-CONTAINING PROTEIN"/>
    <property type="match status" value="1"/>
</dbReference>